<keyword evidence="3" id="KW-1185">Reference proteome</keyword>
<proteinExistence type="predicted"/>
<organism evidence="2 3">
    <name type="scientific">Shiella aurantiaca</name>
    <dbReference type="NCBI Taxonomy" id="3058365"/>
    <lineage>
        <taxon>Bacteria</taxon>
        <taxon>Pseudomonadati</taxon>
        <taxon>Bacteroidota</taxon>
        <taxon>Cytophagia</taxon>
        <taxon>Cytophagales</taxon>
        <taxon>Shiellaceae</taxon>
        <taxon>Shiella</taxon>
    </lineage>
</organism>
<name>A0ABT8F9U6_9BACT</name>
<dbReference type="Proteomes" id="UP001168552">
    <property type="component" value="Unassembled WGS sequence"/>
</dbReference>
<dbReference type="EMBL" id="JAUHJS010000010">
    <property type="protein sequence ID" value="MDN4167024.1"/>
    <property type="molecule type" value="Genomic_DNA"/>
</dbReference>
<evidence type="ECO:0008006" key="4">
    <source>
        <dbReference type="Google" id="ProtNLM"/>
    </source>
</evidence>
<gene>
    <name evidence="2" type="ORF">QWY31_16050</name>
</gene>
<evidence type="ECO:0000256" key="1">
    <source>
        <dbReference type="SAM" id="MobiDB-lite"/>
    </source>
</evidence>
<evidence type="ECO:0000313" key="2">
    <source>
        <dbReference type="EMBL" id="MDN4167024.1"/>
    </source>
</evidence>
<feature type="region of interest" description="Disordered" evidence="1">
    <location>
        <begin position="24"/>
        <end position="44"/>
    </location>
</feature>
<reference evidence="2" key="1">
    <citation type="submission" date="2023-06" db="EMBL/GenBank/DDBJ databases">
        <title>Cytophagales bacterium Strain LB-30, isolated from soil.</title>
        <authorList>
            <person name="Liu B."/>
        </authorList>
    </citation>
    <scope>NUCLEOTIDE SEQUENCE</scope>
    <source>
        <strain evidence="2">LB-30</strain>
    </source>
</reference>
<accession>A0ABT8F9U6</accession>
<dbReference type="RefSeq" id="WP_320005561.1">
    <property type="nucleotide sequence ID" value="NZ_JAUHJS010000010.1"/>
</dbReference>
<comment type="caution">
    <text evidence="2">The sequence shown here is derived from an EMBL/GenBank/DDBJ whole genome shotgun (WGS) entry which is preliminary data.</text>
</comment>
<dbReference type="PROSITE" id="PS51257">
    <property type="entry name" value="PROKAR_LIPOPROTEIN"/>
    <property type="match status" value="1"/>
</dbReference>
<protein>
    <recommendedName>
        <fullName evidence="4">Lipoprotein</fullName>
    </recommendedName>
</protein>
<sequence>MRSILALLLVVLIIFSSCGPRPQYKTREGKKKMKHYNSIQYNRP</sequence>
<evidence type="ECO:0000313" key="3">
    <source>
        <dbReference type="Proteomes" id="UP001168552"/>
    </source>
</evidence>